<comment type="cofactor">
    <cofactor evidence="1">
        <name>Zn(2+)</name>
        <dbReference type="ChEBI" id="CHEBI:29105"/>
    </cofactor>
    <text evidence="1">Binds 1 zinc ion per subunit.</text>
</comment>
<evidence type="ECO:0000259" key="3">
    <source>
        <dbReference type="Pfam" id="PF04734"/>
    </source>
</evidence>
<evidence type="ECO:0000313" key="4">
    <source>
        <dbReference type="EMBL" id="TMJ06844.1"/>
    </source>
</evidence>
<dbReference type="GO" id="GO:0046512">
    <property type="term" value="P:sphingosine biosynthetic process"/>
    <property type="evidence" value="ECO:0007669"/>
    <property type="project" value="TreeGrafter"/>
</dbReference>
<evidence type="ECO:0000256" key="2">
    <source>
        <dbReference type="RuleBase" id="RU366019"/>
    </source>
</evidence>
<dbReference type="Proteomes" id="UP000319353">
    <property type="component" value="Unassembled WGS sequence"/>
</dbReference>
<keyword evidence="2" id="KW-0378">Hydrolase</keyword>
<keyword evidence="2" id="KW-0746">Sphingolipid metabolism</keyword>
<feature type="binding site" evidence="1">
    <location>
        <position position="204"/>
    </location>
    <ligand>
        <name>Zn(2+)</name>
        <dbReference type="ChEBI" id="CHEBI:29105"/>
    </ligand>
</feature>
<proteinExistence type="inferred from homology"/>
<comment type="caution">
    <text evidence="4">The sequence shown here is derived from an EMBL/GenBank/DDBJ whole genome shotgun (WGS) entry which is preliminary data.</text>
</comment>
<sequence length="464" mass="49739">MSQTGSGRMRASGCLRMSCWDRVKIWPTFAGWAQTTITPPVGISLAGFGARKEGARGIHDHLYARTLVLEEAGQRVALALCDLCEVDTPFVDTVRARVQQVTGIPGSQVMVAATHTHAAPATFVLYSAPPDPQWLDVLADRVADVVVAASRNIAPVTLAIGQGHEGTVAHNRRRADGPVDPTLTVLRADRPGKPPGLLVHYACHPTVLGPDNLLISRDYVGFMVDAVERATGGWAMFANGACGDINVGHSADRSALGLPIPDRTFERAEALGRRLAEEAVRALGSARPVEARHDGRRGVLASRTRSLRLPLRQTPSMGDSEELVRALRQQLQGLELAAATEGAATAARLELMYAELAWDWVRQRGTAMEEPVEVQAFAIGDVALVALPGEFFAESGLRLRERSPFRHTIPIGYADGGVGYVPPASAFAEGGYETRLAPWSRVAPEAEALVIGAAVDLLRELRDG</sequence>
<dbReference type="GO" id="GO:0016020">
    <property type="term" value="C:membrane"/>
    <property type="evidence" value="ECO:0007669"/>
    <property type="project" value="GOC"/>
</dbReference>
<dbReference type="PANTHER" id="PTHR12670">
    <property type="entry name" value="CERAMIDASE"/>
    <property type="match status" value="1"/>
</dbReference>
<dbReference type="GO" id="GO:0017040">
    <property type="term" value="F:N-acylsphingosine amidohydrolase activity"/>
    <property type="evidence" value="ECO:0007669"/>
    <property type="project" value="UniProtKB-UniRule"/>
</dbReference>
<dbReference type="EC" id="3.5.1.23" evidence="2"/>
<comment type="catalytic activity">
    <reaction evidence="2">
        <text>an N-acylsphing-4-enine + H2O = sphing-4-enine + a fatty acid</text>
        <dbReference type="Rhea" id="RHEA:20856"/>
        <dbReference type="ChEBI" id="CHEBI:15377"/>
        <dbReference type="ChEBI" id="CHEBI:28868"/>
        <dbReference type="ChEBI" id="CHEBI:52639"/>
        <dbReference type="ChEBI" id="CHEBI:57756"/>
        <dbReference type="EC" id="3.5.1.23"/>
    </reaction>
</comment>
<comment type="similarity">
    <text evidence="2">Belongs to the neutral ceramidase family.</text>
</comment>
<dbReference type="EMBL" id="VBAL01000006">
    <property type="protein sequence ID" value="TMJ06844.1"/>
    <property type="molecule type" value="Genomic_DNA"/>
</dbReference>
<protein>
    <recommendedName>
        <fullName evidence="2">Neutral ceramidase</fullName>
        <ecNumber evidence="2">3.5.1.23</ecNumber>
    </recommendedName>
</protein>
<evidence type="ECO:0000256" key="1">
    <source>
        <dbReference type="PIRSR" id="PIRSR606823-2"/>
    </source>
</evidence>
<name>A0A537LFP4_9BACT</name>
<dbReference type="InterPro" id="IPR006823">
    <property type="entry name" value="Ceramidase_alk"/>
</dbReference>
<keyword evidence="1" id="KW-0479">Metal-binding</keyword>
<organism evidence="4 5">
    <name type="scientific">Candidatus Segetimicrobium genomatis</name>
    <dbReference type="NCBI Taxonomy" id="2569760"/>
    <lineage>
        <taxon>Bacteria</taxon>
        <taxon>Bacillati</taxon>
        <taxon>Candidatus Sysuimicrobiota</taxon>
        <taxon>Candidatus Sysuimicrobiia</taxon>
        <taxon>Candidatus Sysuimicrobiales</taxon>
        <taxon>Candidatus Segetimicrobiaceae</taxon>
        <taxon>Candidatus Segetimicrobium</taxon>
    </lineage>
</organism>
<accession>A0A537LFP4</accession>
<dbReference type="InterPro" id="IPR031329">
    <property type="entry name" value="NEUT/ALK_ceramidase_N"/>
</dbReference>
<feature type="binding site" evidence="1">
    <location>
        <position position="115"/>
    </location>
    <ligand>
        <name>Zn(2+)</name>
        <dbReference type="ChEBI" id="CHEBI:29105"/>
    </ligand>
</feature>
<dbReference type="GO" id="GO:0042759">
    <property type="term" value="P:long-chain fatty acid biosynthetic process"/>
    <property type="evidence" value="ECO:0007669"/>
    <property type="project" value="TreeGrafter"/>
</dbReference>
<evidence type="ECO:0000313" key="5">
    <source>
        <dbReference type="Proteomes" id="UP000319353"/>
    </source>
</evidence>
<dbReference type="GO" id="GO:0005576">
    <property type="term" value="C:extracellular region"/>
    <property type="evidence" value="ECO:0007669"/>
    <property type="project" value="TreeGrafter"/>
</dbReference>
<dbReference type="Pfam" id="PF04734">
    <property type="entry name" value="Ceramidase_alk"/>
    <property type="match status" value="1"/>
</dbReference>
<dbReference type="PANTHER" id="PTHR12670:SF1">
    <property type="entry name" value="NEUTRAL CERAMIDASE"/>
    <property type="match status" value="1"/>
</dbReference>
<reference evidence="4 5" key="1">
    <citation type="journal article" date="2019" name="Nat. Microbiol.">
        <title>Mediterranean grassland soil C-N compound turnover is dependent on rainfall and depth, and is mediated by genomically divergent microorganisms.</title>
        <authorList>
            <person name="Diamond S."/>
            <person name="Andeer P.F."/>
            <person name="Li Z."/>
            <person name="Crits-Christoph A."/>
            <person name="Burstein D."/>
            <person name="Anantharaman K."/>
            <person name="Lane K.R."/>
            <person name="Thomas B.C."/>
            <person name="Pan C."/>
            <person name="Northen T.R."/>
            <person name="Banfield J.F."/>
        </authorList>
    </citation>
    <scope>NUCLEOTIDE SEQUENCE [LARGE SCALE GENOMIC DNA]</scope>
    <source>
        <strain evidence="4">NP_4</strain>
    </source>
</reference>
<keyword evidence="2" id="KW-0443">Lipid metabolism</keyword>
<dbReference type="AlphaFoldDB" id="A0A537LFP4"/>
<dbReference type="GO" id="GO:0046514">
    <property type="term" value="P:ceramide catabolic process"/>
    <property type="evidence" value="ECO:0007669"/>
    <property type="project" value="InterPro"/>
</dbReference>
<gene>
    <name evidence="4" type="ORF">E6H01_00280</name>
</gene>
<feature type="domain" description="Neutral/alkaline non-lysosomal ceramidase N-terminal" evidence="3">
    <location>
        <begin position="32"/>
        <end position="232"/>
    </location>
</feature>
<dbReference type="GO" id="GO:0046872">
    <property type="term" value="F:metal ion binding"/>
    <property type="evidence" value="ECO:0007669"/>
    <property type="project" value="UniProtKB-KW"/>
</dbReference>
<keyword evidence="1" id="KW-0862">Zinc</keyword>